<dbReference type="PANTHER" id="PTHR12277">
    <property type="entry name" value="ALPHA/BETA HYDROLASE DOMAIN-CONTAINING PROTEIN"/>
    <property type="match status" value="1"/>
</dbReference>
<dbReference type="EMBL" id="SPOF01000048">
    <property type="protein sequence ID" value="TIB09006.1"/>
    <property type="molecule type" value="Genomic_DNA"/>
</dbReference>
<protein>
    <recommendedName>
        <fullName evidence="2">Serine aminopeptidase S33 domain-containing protein</fullName>
    </recommendedName>
</protein>
<dbReference type="InterPro" id="IPR029058">
    <property type="entry name" value="AB_hydrolase_fold"/>
</dbReference>
<dbReference type="EMBL" id="SPOI01000066">
    <property type="protein sequence ID" value="TIB38294.1"/>
    <property type="molecule type" value="Genomic_DNA"/>
</dbReference>
<accession>A0A4V4LX93</accession>
<dbReference type="GO" id="GO:0008474">
    <property type="term" value="F:palmitoyl-(protein) hydrolase activity"/>
    <property type="evidence" value="ECO:0007669"/>
    <property type="project" value="TreeGrafter"/>
</dbReference>
<evidence type="ECO:0000259" key="2">
    <source>
        <dbReference type="Pfam" id="PF12146"/>
    </source>
</evidence>
<organism evidence="3 5">
    <name type="scientific">Wallemia ichthyophaga</name>
    <dbReference type="NCBI Taxonomy" id="245174"/>
    <lineage>
        <taxon>Eukaryota</taxon>
        <taxon>Fungi</taxon>
        <taxon>Dikarya</taxon>
        <taxon>Basidiomycota</taxon>
        <taxon>Wallemiomycotina</taxon>
        <taxon>Wallemiomycetes</taxon>
        <taxon>Wallemiales</taxon>
        <taxon>Wallemiaceae</taxon>
        <taxon>Wallemia</taxon>
    </lineage>
</organism>
<dbReference type="GO" id="GO:0016020">
    <property type="term" value="C:membrane"/>
    <property type="evidence" value="ECO:0007669"/>
    <property type="project" value="TreeGrafter"/>
</dbReference>
<evidence type="ECO:0000313" key="3">
    <source>
        <dbReference type="EMBL" id="TIB09006.1"/>
    </source>
</evidence>
<evidence type="ECO:0000313" key="5">
    <source>
        <dbReference type="Proteomes" id="UP000306954"/>
    </source>
</evidence>
<evidence type="ECO:0000313" key="4">
    <source>
        <dbReference type="EMBL" id="TIB38294.1"/>
    </source>
</evidence>
<dbReference type="InterPro" id="IPR000073">
    <property type="entry name" value="AB_hydrolase_1"/>
</dbReference>
<comment type="caution">
    <text evidence="3">The sequence shown here is derived from an EMBL/GenBank/DDBJ whole genome shotgun (WGS) entry which is preliminary data.</text>
</comment>
<dbReference type="AlphaFoldDB" id="A0A4V4LX93"/>
<dbReference type="PRINTS" id="PR00111">
    <property type="entry name" value="ABHYDROLASE"/>
</dbReference>
<gene>
    <name evidence="4" type="ORF">E3P86_01709</name>
    <name evidence="3" type="ORF">E3P90_03442</name>
</gene>
<dbReference type="Proteomes" id="UP000310689">
    <property type="component" value="Unassembled WGS sequence"/>
</dbReference>
<evidence type="ECO:0000313" key="6">
    <source>
        <dbReference type="Proteomes" id="UP000310689"/>
    </source>
</evidence>
<dbReference type="Pfam" id="PF12146">
    <property type="entry name" value="Hydrolase_4"/>
    <property type="match status" value="1"/>
</dbReference>
<dbReference type="SUPFAM" id="SSF53474">
    <property type="entry name" value="alpha/beta-Hydrolases"/>
    <property type="match status" value="1"/>
</dbReference>
<feature type="transmembrane region" description="Helical" evidence="1">
    <location>
        <begin position="12"/>
        <end position="31"/>
    </location>
</feature>
<name>A0A4V4LX93_WALIC</name>
<dbReference type="OrthoDB" id="10249433at2759"/>
<keyword evidence="1" id="KW-0472">Membrane</keyword>
<keyword evidence="1" id="KW-1133">Transmembrane helix</keyword>
<sequence>MALSVIAQCTKGLIGVSAVLISGTAILLYIYQTSLIYPANMPADSRSVVMTPNEFDMPYQDITLQSGAYKIKAYLITHPSSQTSRSRPTVIIFHANAGNMGHRLPLAQVFYKNLNTNVLMVSYRGYGKSEGVPSEAGIRIDARAALKFIQQHPLTSSTNVILYGQSIGGAVCIDLAKDYPDSIHALILENTFTSIPQLIPSIIPLLTPFTFLCTEKWNSGESIKKIGKSVHTLFLSGRQDEIVPVSHMESLYRTVKEDRDEKLSSICTWKSFPHGTHNDTCISPDYWNSVADFLNQISQTNQQKEPLEWSYEEINKHHLM</sequence>
<keyword evidence="1" id="KW-0812">Transmembrane</keyword>
<proteinExistence type="predicted"/>
<dbReference type="Gene3D" id="3.40.50.1820">
    <property type="entry name" value="alpha/beta hydrolase"/>
    <property type="match status" value="1"/>
</dbReference>
<dbReference type="InterPro" id="IPR022742">
    <property type="entry name" value="Hydrolase_4"/>
</dbReference>
<dbReference type="Proteomes" id="UP000306954">
    <property type="component" value="Unassembled WGS sequence"/>
</dbReference>
<feature type="domain" description="Serine aminopeptidase S33" evidence="2">
    <location>
        <begin position="86"/>
        <end position="210"/>
    </location>
</feature>
<reference evidence="5 6" key="1">
    <citation type="submission" date="2019-03" db="EMBL/GenBank/DDBJ databases">
        <title>Sequencing 23 genomes of Wallemia ichthyophaga.</title>
        <authorList>
            <person name="Gostincar C."/>
        </authorList>
    </citation>
    <scope>NUCLEOTIDE SEQUENCE [LARGE SCALE GENOMIC DNA]</scope>
    <source>
        <strain evidence="4 6">EXF-6200</strain>
        <strain evidence="3 5">EXF-8621</strain>
    </source>
</reference>
<evidence type="ECO:0000256" key="1">
    <source>
        <dbReference type="SAM" id="Phobius"/>
    </source>
</evidence>
<dbReference type="PANTHER" id="PTHR12277:SF81">
    <property type="entry name" value="PROTEIN ABHD13"/>
    <property type="match status" value="1"/>
</dbReference>